<dbReference type="FunFam" id="1.10.1140.10:FF:000001">
    <property type="entry name" value="ATP synthase subunit beta"/>
    <property type="match status" value="1"/>
</dbReference>
<keyword evidence="15" id="KW-1185">Reference proteome</keyword>
<dbReference type="InterPro" id="IPR055190">
    <property type="entry name" value="ATP-synt_VA_C"/>
</dbReference>
<comment type="catalytic activity">
    <reaction evidence="12">
        <text>ATP + H2O + 4 H(+)(in) = ADP + phosphate + 5 H(+)(out)</text>
        <dbReference type="Rhea" id="RHEA:57720"/>
        <dbReference type="ChEBI" id="CHEBI:15377"/>
        <dbReference type="ChEBI" id="CHEBI:15378"/>
        <dbReference type="ChEBI" id="CHEBI:30616"/>
        <dbReference type="ChEBI" id="CHEBI:43474"/>
        <dbReference type="ChEBI" id="CHEBI:456216"/>
        <dbReference type="EC" id="7.1.2.2"/>
    </reaction>
</comment>
<dbReference type="Gene3D" id="3.40.50.300">
    <property type="entry name" value="P-loop containing nucleotide triphosphate hydrolases"/>
    <property type="match status" value="1"/>
</dbReference>
<dbReference type="InterPro" id="IPR050053">
    <property type="entry name" value="ATPase_alpha/beta_chains"/>
</dbReference>
<dbReference type="PANTHER" id="PTHR15184">
    <property type="entry name" value="ATP SYNTHASE"/>
    <property type="match status" value="1"/>
</dbReference>
<evidence type="ECO:0000256" key="6">
    <source>
        <dbReference type="ARBA" id="ARBA00022840"/>
    </source>
</evidence>
<dbReference type="InterPro" id="IPR005722">
    <property type="entry name" value="ATP_synth_F1_bsu"/>
</dbReference>
<dbReference type="InterPro" id="IPR027417">
    <property type="entry name" value="P-loop_NTPase"/>
</dbReference>
<evidence type="ECO:0000256" key="9">
    <source>
        <dbReference type="ARBA" id="ARBA00023136"/>
    </source>
</evidence>
<evidence type="ECO:0000256" key="8">
    <source>
        <dbReference type="ARBA" id="ARBA00023065"/>
    </source>
</evidence>
<dbReference type="InterPro" id="IPR024034">
    <property type="entry name" value="ATPase_F1/V1_b/a_C"/>
</dbReference>
<dbReference type="EMBL" id="JACIJC010000002">
    <property type="protein sequence ID" value="MBB5685502.1"/>
    <property type="molecule type" value="Genomic_DNA"/>
</dbReference>
<dbReference type="Pfam" id="PF00006">
    <property type="entry name" value="ATP-synt_ab"/>
    <property type="match status" value="1"/>
</dbReference>
<dbReference type="Proteomes" id="UP000549617">
    <property type="component" value="Unassembled WGS sequence"/>
</dbReference>
<keyword evidence="4 12" id="KW-0547">Nucleotide-binding</keyword>
<dbReference type="PROSITE" id="PS00152">
    <property type="entry name" value="ATPASE_ALPHA_BETA"/>
    <property type="match status" value="1"/>
</dbReference>
<evidence type="ECO:0000259" key="13">
    <source>
        <dbReference type="SMART" id="SM00382"/>
    </source>
</evidence>
<dbReference type="InterPro" id="IPR020003">
    <property type="entry name" value="ATPase_a/bsu_AS"/>
</dbReference>
<feature type="binding site" evidence="12">
    <location>
        <begin position="198"/>
        <end position="205"/>
    </location>
    <ligand>
        <name>ATP</name>
        <dbReference type="ChEBI" id="CHEBI:30616"/>
    </ligand>
</feature>
<dbReference type="CDD" id="cd01133">
    <property type="entry name" value="F1-ATPase_beta_CD"/>
    <property type="match status" value="1"/>
</dbReference>
<dbReference type="GO" id="GO:0005886">
    <property type="term" value="C:plasma membrane"/>
    <property type="evidence" value="ECO:0007669"/>
    <property type="project" value="UniProtKB-SubCell"/>
</dbReference>
<keyword evidence="8 12" id="KW-0406">Ion transport</keyword>
<dbReference type="InterPro" id="IPR000194">
    <property type="entry name" value="ATPase_F1/V1/A1_a/bsu_nucl-bd"/>
</dbReference>
<reference evidence="14 15" key="1">
    <citation type="submission" date="2020-08" db="EMBL/GenBank/DDBJ databases">
        <title>Genomic Encyclopedia of Type Strains, Phase IV (KMG-IV): sequencing the most valuable type-strain genomes for metagenomic binning, comparative biology and taxonomic classification.</title>
        <authorList>
            <person name="Goeker M."/>
        </authorList>
    </citation>
    <scope>NUCLEOTIDE SEQUENCE [LARGE SCALE GENOMIC DNA]</scope>
    <source>
        <strain evidence="14 15">DSM 25079</strain>
    </source>
</reference>
<feature type="domain" description="AAA+ ATPase" evidence="13">
    <location>
        <begin position="190"/>
        <end position="466"/>
    </location>
</feature>
<keyword evidence="5 12" id="KW-0375">Hydrogen ion transport</keyword>
<keyword evidence="3 12" id="KW-0813">Transport</keyword>
<dbReference type="InterPro" id="IPR003593">
    <property type="entry name" value="AAA+_ATPase"/>
</dbReference>
<dbReference type="GO" id="GO:0045259">
    <property type="term" value="C:proton-transporting ATP synthase complex"/>
    <property type="evidence" value="ECO:0007669"/>
    <property type="project" value="UniProtKB-KW"/>
</dbReference>
<proteinExistence type="inferred from homology"/>
<evidence type="ECO:0000256" key="12">
    <source>
        <dbReference type="HAMAP-Rule" id="MF_01347"/>
    </source>
</evidence>
<dbReference type="Gene3D" id="2.40.10.170">
    <property type="match status" value="1"/>
</dbReference>
<gene>
    <name evidence="12" type="primary">atpD</name>
    <name evidence="14" type="ORF">FHS49_001510</name>
</gene>
<keyword evidence="7 12" id="KW-1278">Translocase</keyword>
<dbReference type="AlphaFoldDB" id="A0A7W9EDV2"/>
<dbReference type="CDD" id="cd18110">
    <property type="entry name" value="ATP-synt_F1_beta_C"/>
    <property type="match status" value="1"/>
</dbReference>
<dbReference type="FunFam" id="3.40.50.300:FF:000026">
    <property type="entry name" value="ATP synthase subunit beta"/>
    <property type="match status" value="1"/>
</dbReference>
<keyword evidence="10 12" id="KW-0139">CF(1)</keyword>
<evidence type="ECO:0000256" key="1">
    <source>
        <dbReference type="ARBA" id="ARBA00004370"/>
    </source>
</evidence>
<comment type="similarity">
    <text evidence="2 12">Belongs to the ATPase alpha/beta chains family.</text>
</comment>
<dbReference type="NCBIfam" id="TIGR01039">
    <property type="entry name" value="atpD"/>
    <property type="match status" value="1"/>
</dbReference>
<dbReference type="SMART" id="SM00382">
    <property type="entry name" value="AAA"/>
    <property type="match status" value="1"/>
</dbReference>
<comment type="caution">
    <text evidence="14">The sequence shown here is derived from an EMBL/GenBank/DDBJ whole genome shotgun (WGS) entry which is preliminary data.</text>
</comment>
<evidence type="ECO:0000313" key="15">
    <source>
        <dbReference type="Proteomes" id="UP000549617"/>
    </source>
</evidence>
<keyword evidence="9 12" id="KW-0472">Membrane</keyword>
<evidence type="ECO:0000256" key="10">
    <source>
        <dbReference type="ARBA" id="ARBA00023196"/>
    </source>
</evidence>
<dbReference type="EC" id="7.1.2.2" evidence="12"/>
<protein>
    <recommendedName>
        <fullName evidence="12">ATP synthase subunit beta</fullName>
        <ecNumber evidence="12">7.1.2.2</ecNumber>
    </recommendedName>
    <alternativeName>
        <fullName evidence="12">ATP synthase F1 sector subunit beta</fullName>
    </alternativeName>
    <alternativeName>
        <fullName evidence="12">F-ATPase subunit beta</fullName>
    </alternativeName>
</protein>
<keyword evidence="11 12" id="KW-0066">ATP synthesis</keyword>
<dbReference type="SUPFAM" id="SSF50615">
    <property type="entry name" value="N-terminal domain of alpha and beta subunits of F1 ATP synthase"/>
    <property type="match status" value="1"/>
</dbReference>
<evidence type="ECO:0000256" key="7">
    <source>
        <dbReference type="ARBA" id="ARBA00022967"/>
    </source>
</evidence>
<dbReference type="InterPro" id="IPR004100">
    <property type="entry name" value="ATPase_F1/V1/A1_a/bsu_N"/>
</dbReference>
<name>A0A7W9EDV2_9SPHN</name>
<dbReference type="PANTHER" id="PTHR15184:SF71">
    <property type="entry name" value="ATP SYNTHASE SUBUNIT BETA, MITOCHONDRIAL"/>
    <property type="match status" value="1"/>
</dbReference>
<dbReference type="GO" id="GO:0046933">
    <property type="term" value="F:proton-transporting ATP synthase activity, rotational mechanism"/>
    <property type="evidence" value="ECO:0007669"/>
    <property type="project" value="UniProtKB-UniRule"/>
</dbReference>
<evidence type="ECO:0000256" key="3">
    <source>
        <dbReference type="ARBA" id="ARBA00022448"/>
    </source>
</evidence>
<dbReference type="SUPFAM" id="SSF52540">
    <property type="entry name" value="P-loop containing nucleoside triphosphate hydrolases"/>
    <property type="match status" value="1"/>
</dbReference>
<sequence length="525" mass="55050">MATAPKTTKAPAAAKAAPKAAAPKAAAAAKAPAAPKAVVKTPAPKAAITGATGRISQIIGAVVDVTFEGRLPAILSALETDNNGNRLVLEVAQHLGENTVRTIAMDATEGLTRGQPVKDTGSQIRVPVGPMTLGRILNVIGEPIDERGPVNSPFTNPIHAEAPAFIDQSTEASILVTGIKVIDLLAPYARGGKIGLFGGAGVGKTVLIQELINNIAKGHGGVSVFAGVGERTREGNDLYHEFLDAGVIAKDANGDPTPEGSKVALVFGQMNEPPGARARVALSGLANAEYFRDVEGQDVLFFVDNIFRFTQAGSEVSALLGRIPSAVGYQPTLSTDMGALQERITSTNKGSITSVQAIYVPADDLTDPAPATSFAHLDATTTLNRAISELGIYPAVDPLDSTSRVLTPAVVGQEHYDTARAVQETLQKYKSLQDIIAILGMDELSEEDKLTVSRARKIQRFLSQPFHVAEVFTGISGKFVAIEDTVKSFKAVVEGEYDHLPESAFYMVGGIEEAVAKAQKLAEAA</sequence>
<dbReference type="CDD" id="cd18115">
    <property type="entry name" value="ATP-synt_F1_beta_N"/>
    <property type="match status" value="1"/>
</dbReference>
<accession>A0A7W9EDV2</accession>
<evidence type="ECO:0000256" key="11">
    <source>
        <dbReference type="ARBA" id="ARBA00023310"/>
    </source>
</evidence>
<comment type="subcellular location">
    <subcellularLocation>
        <location evidence="12">Cell membrane</location>
        <topology evidence="12">Peripheral membrane protein</topology>
    </subcellularLocation>
    <subcellularLocation>
        <location evidence="1">Membrane</location>
    </subcellularLocation>
</comment>
<dbReference type="Gene3D" id="1.10.1140.10">
    <property type="entry name" value="Bovine Mitochondrial F1-atpase, Atp Synthase Beta Chain, Chain D, domain 3"/>
    <property type="match status" value="1"/>
</dbReference>
<dbReference type="HAMAP" id="MF_01347">
    <property type="entry name" value="ATP_synth_beta_bact"/>
    <property type="match status" value="1"/>
</dbReference>
<dbReference type="Pfam" id="PF22919">
    <property type="entry name" value="ATP-synt_VA_C"/>
    <property type="match status" value="1"/>
</dbReference>
<keyword evidence="6 12" id="KW-0067">ATP-binding</keyword>
<keyword evidence="12" id="KW-1003">Cell membrane</keyword>
<dbReference type="InterPro" id="IPR036121">
    <property type="entry name" value="ATPase_F1/V1/A1_a/bsu_N_sf"/>
</dbReference>
<evidence type="ECO:0000256" key="4">
    <source>
        <dbReference type="ARBA" id="ARBA00022741"/>
    </source>
</evidence>
<dbReference type="SUPFAM" id="SSF47917">
    <property type="entry name" value="C-terminal domain of alpha and beta subunits of F1 ATP synthase"/>
    <property type="match status" value="1"/>
</dbReference>
<evidence type="ECO:0000256" key="2">
    <source>
        <dbReference type="ARBA" id="ARBA00008936"/>
    </source>
</evidence>
<comment type="function">
    <text evidence="12">Produces ATP from ADP in the presence of a proton gradient across the membrane. The catalytic sites are hosted primarily by the beta subunits.</text>
</comment>
<evidence type="ECO:0000256" key="5">
    <source>
        <dbReference type="ARBA" id="ARBA00022781"/>
    </source>
</evidence>
<evidence type="ECO:0000313" key="14">
    <source>
        <dbReference type="EMBL" id="MBB5685502.1"/>
    </source>
</evidence>
<dbReference type="Pfam" id="PF02874">
    <property type="entry name" value="ATP-synt_ab_N"/>
    <property type="match status" value="1"/>
</dbReference>
<organism evidence="14 15">
    <name type="scientific">Sphingobium boeckii</name>
    <dbReference type="NCBI Taxonomy" id="1082345"/>
    <lineage>
        <taxon>Bacteria</taxon>
        <taxon>Pseudomonadati</taxon>
        <taxon>Pseudomonadota</taxon>
        <taxon>Alphaproteobacteria</taxon>
        <taxon>Sphingomonadales</taxon>
        <taxon>Sphingomonadaceae</taxon>
        <taxon>Sphingobium</taxon>
    </lineage>
</organism>
<dbReference type="GO" id="GO:0005524">
    <property type="term" value="F:ATP binding"/>
    <property type="evidence" value="ECO:0007669"/>
    <property type="project" value="UniProtKB-UniRule"/>
</dbReference>
<dbReference type="PIRSF" id="PIRSF039072">
    <property type="entry name" value="ATPase_subunit_beta"/>
    <property type="match status" value="1"/>
</dbReference>
<dbReference type="RefSeq" id="WP_221240415.1">
    <property type="nucleotide sequence ID" value="NZ_JACIJC010000002.1"/>
</dbReference>